<dbReference type="RefSeq" id="WP_137269133.1">
    <property type="nucleotide sequence ID" value="NZ_JACYNM010000002.1"/>
</dbReference>
<protein>
    <submittedName>
        <fullName evidence="1">Phage late control D family protein</fullName>
    </submittedName>
</protein>
<dbReference type="AlphaFoldDB" id="A0A4U3FAV9"/>
<dbReference type="PANTHER" id="PTHR35862">
    <property type="entry name" value="FELS-2 PROPHAGE PROTEIN"/>
    <property type="match status" value="1"/>
</dbReference>
<dbReference type="EMBL" id="QGAC01000008">
    <property type="protein sequence ID" value="TKJ90791.1"/>
    <property type="molecule type" value="Genomic_DNA"/>
</dbReference>
<dbReference type="OrthoDB" id="4070623at2"/>
<evidence type="ECO:0000313" key="1">
    <source>
        <dbReference type="EMBL" id="MBD8106103.1"/>
    </source>
</evidence>
<sequence length="379" mass="41930">MNNSLPVDIGAPLAPDYLIQLNNLDITENLRPRLLSMTIDDARGLEADALTLLLDDSDGRLMMPQRGAILRVYIGWQGRPLFCKGDFVIDELHHSGAPDQLKLVGRSANLSDSLMEKGNHSYDKTTLGAMVLQIAKRNELGAEVAGELASIEIVHEDQSGLTDAQFLTTMATKYGATVTIKKDKVLMLVRGANKTVSGQAIPQLLLTRKDGDKHDYQVVSQMHFSGVKAKWMQLDKASSGTVRVFRVIPENQPERFPGTARQDIPQPLYERYAQIPGVFKTQEEAMDAAKADWKKRQAMTASMSFVIAQGMPVLIPETPIRLSGFKTMIDAQQWTIIKVKHVIDNNGFRTTVNLEKSVGGETWDIDVKPNNVTGSEKTT</sequence>
<reference evidence="1 4" key="2">
    <citation type="journal article" date="2020" name="FEMS Microbiol. Ecol.">
        <title>Temporal dynamics of bacterial communities during seed development and maturation.</title>
        <authorList>
            <person name="Chesneau G."/>
            <person name="Torres-Cortes G."/>
            <person name="Briand M."/>
            <person name="Darrasse A."/>
            <person name="Preveaux A."/>
            <person name="Marais C."/>
            <person name="Jacques M.A."/>
            <person name="Shade A."/>
            <person name="Barret M."/>
        </authorList>
    </citation>
    <scope>NUCLEOTIDE SEQUENCE [LARGE SCALE GENOMIC DNA]</scope>
    <source>
        <strain evidence="1 4">CFBP13732</strain>
    </source>
</reference>
<dbReference type="STRING" id="1219360.GCA_001571305_02526"/>
<reference evidence="2 3" key="1">
    <citation type="journal article" date="2019" name="Sci. Rep.">
        <title>Differences in resource use lead to coexistence of seed-transmitted microbial populations.</title>
        <authorList>
            <person name="Torres-Cortes G."/>
            <person name="Garcia B.J."/>
            <person name="Compant S."/>
            <person name="Rezki S."/>
            <person name="Jones P."/>
            <person name="Preveaux A."/>
            <person name="Briand M."/>
            <person name="Roulet A."/>
            <person name="Bouchez O."/>
            <person name="Jacobson D."/>
            <person name="Barret M."/>
        </authorList>
    </citation>
    <scope>NUCLEOTIDE SEQUENCE [LARGE SCALE GENOMIC DNA]</scope>
    <source>
        <strain evidence="2 3">CFBP13511</strain>
    </source>
</reference>
<evidence type="ECO:0000313" key="3">
    <source>
        <dbReference type="Proteomes" id="UP000306393"/>
    </source>
</evidence>
<dbReference type="SUPFAM" id="SSF69279">
    <property type="entry name" value="Phage tail proteins"/>
    <property type="match status" value="1"/>
</dbReference>
<dbReference type="Proteomes" id="UP000306393">
    <property type="component" value="Unassembled WGS sequence"/>
</dbReference>
<dbReference type="PANTHER" id="PTHR35862:SF3">
    <property type="entry name" value="FELS-2 PROPHAGE PROTEIN"/>
    <property type="match status" value="1"/>
</dbReference>
<dbReference type="Pfam" id="PF05954">
    <property type="entry name" value="Phage_GPD"/>
    <property type="match status" value="1"/>
</dbReference>
<keyword evidence="4" id="KW-1185">Reference proteome</keyword>
<proteinExistence type="predicted"/>
<name>A0A4U3FAV9_9GAMM</name>
<dbReference type="EMBL" id="JACYNN010000003">
    <property type="protein sequence ID" value="MBD8106103.1"/>
    <property type="molecule type" value="Genomic_DNA"/>
</dbReference>
<evidence type="ECO:0000313" key="4">
    <source>
        <dbReference type="Proteomes" id="UP000661012"/>
    </source>
</evidence>
<organism evidence="2 3">
    <name type="scientific">Erwinia persicina</name>
    <dbReference type="NCBI Taxonomy" id="55211"/>
    <lineage>
        <taxon>Bacteria</taxon>
        <taxon>Pseudomonadati</taxon>
        <taxon>Pseudomonadota</taxon>
        <taxon>Gammaproteobacteria</taxon>
        <taxon>Enterobacterales</taxon>
        <taxon>Erwiniaceae</taxon>
        <taxon>Erwinia</taxon>
    </lineage>
</organism>
<gene>
    <name evidence="2" type="ORF">EpCFBP13511_09905</name>
    <name evidence="1" type="ORF">IFT93_06635</name>
</gene>
<comment type="caution">
    <text evidence="2">The sequence shown here is derived from an EMBL/GenBank/DDBJ whole genome shotgun (WGS) entry which is preliminary data.</text>
</comment>
<accession>A0A4U3FAV9</accession>
<evidence type="ECO:0000313" key="2">
    <source>
        <dbReference type="EMBL" id="TKJ90791.1"/>
    </source>
</evidence>
<dbReference type="Proteomes" id="UP000661012">
    <property type="component" value="Unassembled WGS sequence"/>
</dbReference>
<dbReference type="InterPro" id="IPR052726">
    <property type="entry name" value="Phage_Baseplate_Hub"/>
</dbReference>